<dbReference type="SUPFAM" id="SSF82784">
    <property type="entry name" value="OsmC-like"/>
    <property type="match status" value="1"/>
</dbReference>
<proteinExistence type="predicted"/>
<dbReference type="AlphaFoldDB" id="A0A444WCA4"/>
<sequence>MSATSINVLGYTGNNKQFVVKTLNTDLRISENEKFPELEGPNPYEYILAGFAGCINSLGQLVASEQGLTLDSLQVEITGNFNAAKYEGRPTKERAGFNKLEITLKPTTKAPLAALQKWLKEIQYRSPVYDNLVNATPVDLILYKEYNYSN</sequence>
<dbReference type="InterPro" id="IPR003718">
    <property type="entry name" value="OsmC/Ohr_fam"/>
</dbReference>
<evidence type="ECO:0000313" key="1">
    <source>
        <dbReference type="EMBL" id="RYJ43425.1"/>
    </source>
</evidence>
<dbReference type="EMBL" id="JUIW01000005">
    <property type="protein sequence ID" value="RYJ43425.1"/>
    <property type="molecule type" value="Genomic_DNA"/>
</dbReference>
<dbReference type="InterPro" id="IPR036102">
    <property type="entry name" value="OsmC/Ohrsf"/>
</dbReference>
<dbReference type="PANTHER" id="PTHR35368">
    <property type="entry name" value="HYDROPEROXIDE REDUCTASE"/>
    <property type="match status" value="1"/>
</dbReference>
<dbReference type="Pfam" id="PF02566">
    <property type="entry name" value="OsmC"/>
    <property type="match status" value="1"/>
</dbReference>
<comment type="caution">
    <text evidence="1">The sequence shown here is derived from an EMBL/GenBank/DDBJ whole genome shotgun (WGS) entry which is preliminary data.</text>
</comment>
<keyword evidence="2" id="KW-1185">Reference proteome</keyword>
<organism evidence="1 2">
    <name type="scientific">Flavobacterium beibuense</name>
    <dbReference type="NCBI Taxonomy" id="657326"/>
    <lineage>
        <taxon>Bacteria</taxon>
        <taxon>Pseudomonadati</taxon>
        <taxon>Bacteroidota</taxon>
        <taxon>Flavobacteriia</taxon>
        <taxon>Flavobacteriales</taxon>
        <taxon>Flavobacteriaceae</taxon>
        <taxon>Flavobacterium</taxon>
    </lineage>
</organism>
<dbReference type="InterPro" id="IPR052924">
    <property type="entry name" value="OsmC/Ohr_hydroprdx_reductase"/>
</dbReference>
<reference evidence="1 2" key="1">
    <citation type="submission" date="2014-12" db="EMBL/GenBank/DDBJ databases">
        <title>Genome sequence of Flavobacterium beibuense RSKm HC5.</title>
        <authorList>
            <person name="Kim J.F."/>
            <person name="Song J.Y."/>
            <person name="Kwak M.-J."/>
            <person name="Lee S.-W."/>
        </authorList>
    </citation>
    <scope>NUCLEOTIDE SEQUENCE [LARGE SCALE GENOMIC DNA]</scope>
    <source>
        <strain evidence="1 2">RSKm HC5</strain>
    </source>
</reference>
<dbReference type="InterPro" id="IPR015946">
    <property type="entry name" value="KH_dom-like_a/b"/>
</dbReference>
<gene>
    <name evidence="1" type="ORF">NU09_1763</name>
</gene>
<dbReference type="PANTHER" id="PTHR35368:SF1">
    <property type="entry name" value="HYDROPEROXIDE REDUCTASE"/>
    <property type="match status" value="1"/>
</dbReference>
<accession>A0A444WCA4</accession>
<dbReference type="RefSeq" id="WP_129750895.1">
    <property type="nucleotide sequence ID" value="NZ_JUIW01000005.1"/>
</dbReference>
<dbReference type="Proteomes" id="UP000289775">
    <property type="component" value="Unassembled WGS sequence"/>
</dbReference>
<dbReference type="Gene3D" id="3.30.300.20">
    <property type="match status" value="1"/>
</dbReference>
<dbReference type="OrthoDB" id="9791538at2"/>
<protein>
    <submittedName>
        <fullName evidence="1">OsmC family protein</fullName>
    </submittedName>
</protein>
<evidence type="ECO:0000313" key="2">
    <source>
        <dbReference type="Proteomes" id="UP000289775"/>
    </source>
</evidence>
<name>A0A444WCA4_9FLAO</name>